<reference evidence="2 3" key="1">
    <citation type="submission" date="2022-12" db="EMBL/GenBank/DDBJ databases">
        <title>Genomic features and morphological characterization of a novel Knufia sp. strain isolated from spacecraft assembly facility.</title>
        <authorList>
            <person name="Teixeira M."/>
            <person name="Chander A.M."/>
            <person name="Stajich J.E."/>
            <person name="Venkateswaran K."/>
        </authorList>
    </citation>
    <scope>NUCLEOTIDE SEQUENCE [LARGE SCALE GENOMIC DNA]</scope>
    <source>
        <strain evidence="2 3">FJI-L2-BK-P2</strain>
    </source>
</reference>
<sequence length="261" mass="29280">MSSLLTPPQQIRTTVTLSSPSQQRPQFFRSVSSTSQLSTGSSKSLPITRTFSHQKDKLRLYLALFPKGGSASCGTYGSQLSCDSYHWAIVLGPKSPLRTAAGTAYHIVHSTSDFISTPFFYEETDLSQCPHQARNLLARIALAKVLDEQRVQALLRALASEIKIRKASQASTDSSNIELSGLSCLTWVKSAWEILSSDPQRSLKGYFGPDDWEDIESRVRKYVRRKRQQGRYNPSTEPGAVTWNPAEVPTWNYWENRETTD</sequence>
<gene>
    <name evidence="2" type="ORF">OHC33_008526</name>
</gene>
<feature type="compositionally biased region" description="Low complexity" evidence="1">
    <location>
        <begin position="30"/>
        <end position="43"/>
    </location>
</feature>
<feature type="region of interest" description="Disordered" evidence="1">
    <location>
        <begin position="1"/>
        <end position="43"/>
    </location>
</feature>
<dbReference type="AlphaFoldDB" id="A0AAN8EGK9"/>
<dbReference type="Pfam" id="PF21858">
    <property type="entry name" value="DUF6914"/>
    <property type="match status" value="1"/>
</dbReference>
<accession>A0AAN8EGK9</accession>
<feature type="compositionally biased region" description="Polar residues" evidence="1">
    <location>
        <begin position="1"/>
        <end position="25"/>
    </location>
</feature>
<evidence type="ECO:0000313" key="2">
    <source>
        <dbReference type="EMBL" id="KAK5950307.1"/>
    </source>
</evidence>
<keyword evidence="3" id="KW-1185">Reference proteome</keyword>
<name>A0AAN8EGK9_9EURO</name>
<comment type="caution">
    <text evidence="2">The sequence shown here is derived from an EMBL/GenBank/DDBJ whole genome shotgun (WGS) entry which is preliminary data.</text>
</comment>
<dbReference type="EMBL" id="JAKLMC020000027">
    <property type="protein sequence ID" value="KAK5950307.1"/>
    <property type="molecule type" value="Genomic_DNA"/>
</dbReference>
<organism evidence="2 3">
    <name type="scientific">Knufia fluminis</name>
    <dbReference type="NCBI Taxonomy" id="191047"/>
    <lineage>
        <taxon>Eukaryota</taxon>
        <taxon>Fungi</taxon>
        <taxon>Dikarya</taxon>
        <taxon>Ascomycota</taxon>
        <taxon>Pezizomycotina</taxon>
        <taxon>Eurotiomycetes</taxon>
        <taxon>Chaetothyriomycetidae</taxon>
        <taxon>Chaetothyriales</taxon>
        <taxon>Trichomeriaceae</taxon>
        <taxon>Knufia</taxon>
    </lineage>
</organism>
<dbReference type="Proteomes" id="UP001316803">
    <property type="component" value="Unassembled WGS sequence"/>
</dbReference>
<dbReference type="InterPro" id="IPR054208">
    <property type="entry name" value="DUF6914"/>
</dbReference>
<evidence type="ECO:0000313" key="3">
    <source>
        <dbReference type="Proteomes" id="UP001316803"/>
    </source>
</evidence>
<evidence type="ECO:0000256" key="1">
    <source>
        <dbReference type="SAM" id="MobiDB-lite"/>
    </source>
</evidence>
<protein>
    <submittedName>
        <fullName evidence="2">Uncharacterized protein</fullName>
    </submittedName>
</protein>
<proteinExistence type="predicted"/>